<comment type="caution">
    <text evidence="1">The sequence shown here is derived from an EMBL/GenBank/DDBJ whole genome shotgun (WGS) entry which is preliminary data.</text>
</comment>
<dbReference type="Proteomes" id="UP000324800">
    <property type="component" value="Unassembled WGS sequence"/>
</dbReference>
<protein>
    <submittedName>
        <fullName evidence="1">Uncharacterized protein</fullName>
    </submittedName>
</protein>
<sequence length="114" mass="13177">MPGNPRKGKKKKKFPEGSTHLFSDIIALGKANQIPDTVLEYVTLIAIMYTSGTTAYHVRRLLILTLNALKSLLLKQNFDFSQFLRWGEETTRNAFDKEIYFRTVDDERIYHAPL</sequence>
<organism evidence="1 2">
    <name type="scientific">Streblomastix strix</name>
    <dbReference type="NCBI Taxonomy" id="222440"/>
    <lineage>
        <taxon>Eukaryota</taxon>
        <taxon>Metamonada</taxon>
        <taxon>Preaxostyla</taxon>
        <taxon>Oxymonadida</taxon>
        <taxon>Streblomastigidae</taxon>
        <taxon>Streblomastix</taxon>
    </lineage>
</organism>
<evidence type="ECO:0000313" key="2">
    <source>
        <dbReference type="Proteomes" id="UP000324800"/>
    </source>
</evidence>
<dbReference type="AlphaFoldDB" id="A0A5J4XBE5"/>
<accession>A0A5J4XBE5</accession>
<evidence type="ECO:0000313" key="1">
    <source>
        <dbReference type="EMBL" id="KAA6403835.1"/>
    </source>
</evidence>
<reference evidence="1 2" key="1">
    <citation type="submission" date="2019-03" db="EMBL/GenBank/DDBJ databases">
        <title>Single cell metagenomics reveals metabolic interactions within the superorganism composed of flagellate Streblomastix strix and complex community of Bacteroidetes bacteria on its surface.</title>
        <authorList>
            <person name="Treitli S.C."/>
            <person name="Kolisko M."/>
            <person name="Husnik F."/>
            <person name="Keeling P."/>
            <person name="Hampl V."/>
        </authorList>
    </citation>
    <scope>NUCLEOTIDE SEQUENCE [LARGE SCALE GENOMIC DNA]</scope>
    <source>
        <strain evidence="1">ST1C</strain>
    </source>
</reference>
<name>A0A5J4XBE5_9EUKA</name>
<gene>
    <name evidence="1" type="ORF">EZS28_000628</name>
</gene>
<dbReference type="EMBL" id="SNRW01000054">
    <property type="protein sequence ID" value="KAA6403835.1"/>
    <property type="molecule type" value="Genomic_DNA"/>
</dbReference>
<dbReference type="OrthoDB" id="1700726at2759"/>
<proteinExistence type="predicted"/>